<dbReference type="AlphaFoldDB" id="A0A7H1MZ65"/>
<evidence type="ECO:0000259" key="5">
    <source>
        <dbReference type="Pfam" id="PF02570"/>
    </source>
</evidence>
<evidence type="ECO:0000256" key="2">
    <source>
        <dbReference type="ARBA" id="ARBA00009774"/>
    </source>
</evidence>
<dbReference type="Gene3D" id="3.40.50.10230">
    <property type="entry name" value="Cobalamin biosynthesis CobH/CbiC, precorrin-8X methylmutase"/>
    <property type="match status" value="1"/>
</dbReference>
<dbReference type="Pfam" id="PF02570">
    <property type="entry name" value="CbiC"/>
    <property type="match status" value="1"/>
</dbReference>
<reference evidence="6 7" key="1">
    <citation type="submission" date="2020-05" db="EMBL/GenBank/DDBJ databases">
        <title>Complete closed genome sequence of Defluviicoccus vanus.</title>
        <authorList>
            <person name="Bessarab I."/>
            <person name="Arumugam K."/>
            <person name="Maszenan A.M."/>
            <person name="Seviour R.J."/>
            <person name="Williams R.B."/>
        </authorList>
    </citation>
    <scope>NUCLEOTIDE SEQUENCE [LARGE SCALE GENOMIC DNA]</scope>
    <source>
        <strain evidence="6 7">Ben 114</strain>
    </source>
</reference>
<feature type="domain" description="Cobalamin biosynthesis precorrin-8X methylmutase CobH/CbiC" evidence="5">
    <location>
        <begin position="322"/>
        <end position="515"/>
    </location>
</feature>
<dbReference type="PANTHER" id="PTHR43588">
    <property type="entry name" value="COBALT-PRECORRIN-8 METHYLMUTASE"/>
    <property type="match status" value="1"/>
</dbReference>
<comment type="similarity">
    <text evidence="2">Belongs to the CobH/CbiC family.</text>
</comment>
<dbReference type="KEGG" id="dvn:HQ394_04425"/>
<proteinExistence type="inferred from homology"/>
<evidence type="ECO:0000313" key="7">
    <source>
        <dbReference type="Proteomes" id="UP000516369"/>
    </source>
</evidence>
<dbReference type="Proteomes" id="UP000516369">
    <property type="component" value="Chromosome"/>
</dbReference>
<dbReference type="PANTHER" id="PTHR43588:SF1">
    <property type="entry name" value="COBALT-PRECORRIN-8 METHYLMUTASE"/>
    <property type="match status" value="1"/>
</dbReference>
<dbReference type="EMBL" id="CP053923">
    <property type="protein sequence ID" value="QNT68751.1"/>
    <property type="molecule type" value="Genomic_DNA"/>
</dbReference>
<name>A0A7H1MZ65_9PROT</name>
<dbReference type="GO" id="GO:0016993">
    <property type="term" value="F:precorrin-8X methylmutase activity"/>
    <property type="evidence" value="ECO:0007669"/>
    <property type="project" value="UniProtKB-EC"/>
</dbReference>
<dbReference type="InterPro" id="IPR036588">
    <property type="entry name" value="CobH/CbiC_sf"/>
</dbReference>
<protein>
    <submittedName>
        <fullName evidence="6">Precorrin-8X methylmutase</fullName>
        <ecNumber evidence="6">5.4.99.61</ecNumber>
    </submittedName>
</protein>
<evidence type="ECO:0000313" key="6">
    <source>
        <dbReference type="EMBL" id="QNT68751.1"/>
    </source>
</evidence>
<keyword evidence="4 6" id="KW-0413">Isomerase</keyword>
<organism evidence="6 7">
    <name type="scientific">Defluviicoccus vanus</name>
    <dbReference type="NCBI Taxonomy" id="111831"/>
    <lineage>
        <taxon>Bacteria</taxon>
        <taxon>Pseudomonadati</taxon>
        <taxon>Pseudomonadota</taxon>
        <taxon>Alphaproteobacteria</taxon>
        <taxon>Rhodospirillales</taxon>
        <taxon>Rhodospirillaceae</taxon>
        <taxon>Defluviicoccus</taxon>
    </lineage>
</organism>
<dbReference type="UniPathway" id="UPA00148"/>
<dbReference type="GO" id="GO:0009236">
    <property type="term" value="P:cobalamin biosynthetic process"/>
    <property type="evidence" value="ECO:0007669"/>
    <property type="project" value="UniProtKB-UniPathway"/>
</dbReference>
<dbReference type="SUPFAM" id="SSF63965">
    <property type="entry name" value="Precorrin-8X methylmutase CbiC/CobH"/>
    <property type="match status" value="1"/>
</dbReference>
<gene>
    <name evidence="6" type="ORF">HQ394_04425</name>
</gene>
<sequence>MPPLFDAYLIVDWSAASLPRTGADSIWVHLLERDDAGVIHERQINPSTRHAASAFLADVLSDLVARDRVTLVGCDFAFGYPAGFANRICGDGAGWQQLWQAIDQRIEDTEENGNNRFAVAAAFNREVSGGAFPFWSCPRGVTDPAIAVKKPRSYGADTLAEFRLTDRALRGPKSVWQLYGAGSVGSQTLLGIAHLQRLRRHPWLAGGARIWPFETGLRALERPGSDDWRVLFAEVYPSMLPLGEPTDEIKDARQVAALAKHFASLDTAGELATMFGGPAGLNAEARARIETDEGWILGAMGPVTTTSANPSRYDYIREPESIYAASFATIRAEADLASIPAALQPLAIRVIHAAGDPAIASRLVASHEAVAAGHAALAAGAPILVDTAMVAAGIIRRQLPATTRVICTLAEPEVAETARAIGNTRSAAAVELWRPMLDGAIVVVGNAPTALFHLLEIIDAGGPRPALILGFPVGFVGAAESKEALIAHDAGIPFVALRGRRGGSAIAAAAVNALTGRLSS</sequence>
<keyword evidence="3" id="KW-0169">Cobalamin biosynthesis</keyword>
<evidence type="ECO:0000256" key="3">
    <source>
        <dbReference type="ARBA" id="ARBA00022573"/>
    </source>
</evidence>
<evidence type="ECO:0000256" key="4">
    <source>
        <dbReference type="ARBA" id="ARBA00023235"/>
    </source>
</evidence>
<dbReference type="EC" id="5.4.99.61" evidence="6"/>
<accession>A0A7H1MZ65</accession>
<evidence type="ECO:0000256" key="1">
    <source>
        <dbReference type="ARBA" id="ARBA00004953"/>
    </source>
</evidence>
<dbReference type="NCBIfam" id="NF006136">
    <property type="entry name" value="PRK08285.1"/>
    <property type="match status" value="1"/>
</dbReference>
<dbReference type="InterPro" id="IPR003722">
    <property type="entry name" value="Cbl_synth_CobH/CbiC"/>
</dbReference>
<comment type="pathway">
    <text evidence="1">Cofactor biosynthesis; adenosylcobalamin biosynthesis.</text>
</comment>
<keyword evidence="7" id="KW-1185">Reference proteome</keyword>